<keyword evidence="2" id="KW-0732">Signal</keyword>
<feature type="region of interest" description="Disordered" evidence="1">
    <location>
        <begin position="268"/>
        <end position="317"/>
    </location>
</feature>
<organism evidence="3 4">
    <name type="scientific">Capronia coronata CBS 617.96</name>
    <dbReference type="NCBI Taxonomy" id="1182541"/>
    <lineage>
        <taxon>Eukaryota</taxon>
        <taxon>Fungi</taxon>
        <taxon>Dikarya</taxon>
        <taxon>Ascomycota</taxon>
        <taxon>Pezizomycotina</taxon>
        <taxon>Eurotiomycetes</taxon>
        <taxon>Chaetothyriomycetidae</taxon>
        <taxon>Chaetothyriales</taxon>
        <taxon>Herpotrichiellaceae</taxon>
        <taxon>Capronia</taxon>
    </lineage>
</organism>
<evidence type="ECO:0000313" key="4">
    <source>
        <dbReference type="Proteomes" id="UP000019484"/>
    </source>
</evidence>
<dbReference type="HOGENOM" id="CLU_078321_0_0_1"/>
<accession>W9Y6F1</accession>
<reference evidence="3 4" key="1">
    <citation type="submission" date="2013-03" db="EMBL/GenBank/DDBJ databases">
        <title>The Genome Sequence of Capronia coronata CBS 617.96.</title>
        <authorList>
            <consortium name="The Broad Institute Genomics Platform"/>
            <person name="Cuomo C."/>
            <person name="de Hoog S."/>
            <person name="Gorbushina A."/>
            <person name="Walker B."/>
            <person name="Young S.K."/>
            <person name="Zeng Q."/>
            <person name="Gargeya S."/>
            <person name="Fitzgerald M."/>
            <person name="Haas B."/>
            <person name="Abouelleil A."/>
            <person name="Allen A.W."/>
            <person name="Alvarado L."/>
            <person name="Arachchi H.M."/>
            <person name="Berlin A.M."/>
            <person name="Chapman S.B."/>
            <person name="Gainer-Dewar J."/>
            <person name="Goldberg J."/>
            <person name="Griggs A."/>
            <person name="Gujja S."/>
            <person name="Hansen M."/>
            <person name="Howarth C."/>
            <person name="Imamovic A."/>
            <person name="Ireland A."/>
            <person name="Larimer J."/>
            <person name="McCowan C."/>
            <person name="Murphy C."/>
            <person name="Pearson M."/>
            <person name="Poon T.W."/>
            <person name="Priest M."/>
            <person name="Roberts A."/>
            <person name="Saif S."/>
            <person name="Shea T."/>
            <person name="Sisk P."/>
            <person name="Sykes S."/>
            <person name="Wortman J."/>
            <person name="Nusbaum C."/>
            <person name="Birren B."/>
        </authorList>
    </citation>
    <scope>NUCLEOTIDE SEQUENCE [LARGE SCALE GENOMIC DNA]</scope>
    <source>
        <strain evidence="3 4">CBS 617.96</strain>
    </source>
</reference>
<dbReference type="Proteomes" id="UP000019484">
    <property type="component" value="Unassembled WGS sequence"/>
</dbReference>
<feature type="compositionally biased region" description="Polar residues" evidence="1">
    <location>
        <begin position="268"/>
        <end position="283"/>
    </location>
</feature>
<proteinExistence type="predicted"/>
<feature type="signal peptide" evidence="2">
    <location>
        <begin position="1"/>
        <end position="19"/>
    </location>
</feature>
<sequence length="334" mass="32418">MLFVKAALGMSSLILLASAQEPVDAVHKTLIPGLSKVSTTTSKLMSRSLDKRCSGSCEECFGTGYTLCPESSLYCYLPGDVSYGLDSCPGFSSGSSGTASASAAAATSTSSSTGTDDVCSQTGATCASCFGSSYLECPDGVHCYDPSDPQFDTCPDDDSDSGSSGTGGSTGSGGTSSTSACESQFGAGSIPCGTDACYNPDEGDVCCQDGYHCEGGDTCSSIVGKCCPAGSTSSSCSGSGSGSGSGSSSSSGLGGTLMSTSSYATALPTSGDSIDTESATSTRGFLVTTGSTRTTASAATGSTGSTGSTSGSGTGPLPDARALMVAVGLGALVL</sequence>
<name>W9Y6F1_9EURO</name>
<evidence type="ECO:0000256" key="1">
    <source>
        <dbReference type="SAM" id="MobiDB-lite"/>
    </source>
</evidence>
<feature type="region of interest" description="Disordered" evidence="1">
    <location>
        <begin position="154"/>
        <end position="177"/>
    </location>
</feature>
<dbReference type="GeneID" id="19160207"/>
<feature type="chain" id="PRO_5004934963" evidence="2">
    <location>
        <begin position="20"/>
        <end position="334"/>
    </location>
</feature>
<protein>
    <submittedName>
        <fullName evidence="3">Uncharacterized protein</fullName>
    </submittedName>
</protein>
<feature type="compositionally biased region" description="Gly residues" evidence="1">
    <location>
        <begin position="164"/>
        <end position="174"/>
    </location>
</feature>
<dbReference type="RefSeq" id="XP_007724408.1">
    <property type="nucleotide sequence ID" value="XM_007726218.1"/>
</dbReference>
<feature type="compositionally biased region" description="Low complexity" evidence="1">
    <location>
        <begin position="288"/>
        <end position="311"/>
    </location>
</feature>
<dbReference type="EMBL" id="AMWN01000004">
    <property type="protein sequence ID" value="EXJ88402.1"/>
    <property type="molecule type" value="Genomic_DNA"/>
</dbReference>
<dbReference type="OrthoDB" id="5409186at2759"/>
<gene>
    <name evidence="3" type="ORF">A1O1_05332</name>
</gene>
<evidence type="ECO:0000256" key="2">
    <source>
        <dbReference type="SAM" id="SignalP"/>
    </source>
</evidence>
<dbReference type="eggNOG" id="ENOG502RPN7">
    <property type="taxonomic scope" value="Eukaryota"/>
</dbReference>
<keyword evidence="4" id="KW-1185">Reference proteome</keyword>
<evidence type="ECO:0000313" key="3">
    <source>
        <dbReference type="EMBL" id="EXJ88402.1"/>
    </source>
</evidence>
<comment type="caution">
    <text evidence="3">The sequence shown here is derived from an EMBL/GenBank/DDBJ whole genome shotgun (WGS) entry which is preliminary data.</text>
</comment>
<feature type="region of interest" description="Disordered" evidence="1">
    <location>
        <begin position="235"/>
        <end position="254"/>
    </location>
</feature>
<dbReference type="AlphaFoldDB" id="W9Y6F1"/>